<dbReference type="Gene3D" id="3.30.430.20">
    <property type="entry name" value="Gnk2 domain, C-X8-C-X2-C motif"/>
    <property type="match status" value="2"/>
</dbReference>
<keyword evidence="2" id="KW-0677">Repeat</keyword>
<dbReference type="PANTHER" id="PTHR32099:SF103">
    <property type="entry name" value="GNK2-HOMOLOGOUS DOMAIN-CONTAINING PROTEIN"/>
    <property type="match status" value="1"/>
</dbReference>
<evidence type="ECO:0000256" key="1">
    <source>
        <dbReference type="ARBA" id="ARBA00022729"/>
    </source>
</evidence>
<dbReference type="PROSITE" id="PS51473">
    <property type="entry name" value="GNK2"/>
    <property type="match status" value="2"/>
</dbReference>
<keyword evidence="7" id="KW-1185">Reference proteome</keyword>
<dbReference type="STRING" id="74649.A0A2P6PUW0"/>
<feature type="signal peptide" evidence="4">
    <location>
        <begin position="1"/>
        <end position="22"/>
    </location>
</feature>
<feature type="domain" description="Gnk2-homologous" evidence="5">
    <location>
        <begin position="141"/>
        <end position="250"/>
    </location>
</feature>
<dbReference type="Pfam" id="PF01657">
    <property type="entry name" value="Stress-antifung"/>
    <property type="match status" value="2"/>
</dbReference>
<sequence>MISLRFRLFLSLIPMIIMITNIRPTHQASEYSFKSNICSKSTFNGTFSKNLNNLFSSLLSSINATTSTGFYSSSYGEIPDKVYAIGFCRGDLKPSACAACLAASTALIVKNACPDAKNGGVGSINCTLRYSNISISGIRVEAPSISGYSHGDNVSSSSRFDFNQRLTTLFETLRSKAAAGSVLKFAVGHSNAPVSSGITIYGLAQCSPDLSETDCSVCISKGLKQLPPCCYKSWSYLGASCSLRYDPDLFYDPATDPTPLPPPSPPPATTPLPPPSPPPATTTSNSGGKFTCIYIILLYM</sequence>
<gene>
    <name evidence="6" type="ORF">RchiOBHm_Chr6g0286721</name>
</gene>
<feature type="chain" id="PRO_5015179834" evidence="4">
    <location>
        <begin position="23"/>
        <end position="300"/>
    </location>
</feature>
<evidence type="ECO:0000256" key="4">
    <source>
        <dbReference type="SAM" id="SignalP"/>
    </source>
</evidence>
<feature type="compositionally biased region" description="Pro residues" evidence="3">
    <location>
        <begin position="256"/>
        <end position="280"/>
    </location>
</feature>
<feature type="region of interest" description="Disordered" evidence="3">
    <location>
        <begin position="254"/>
        <end position="284"/>
    </location>
</feature>
<protein>
    <submittedName>
        <fullName evidence="6">Putative Gnk2-like domain-containing protein</fullName>
    </submittedName>
</protein>
<evidence type="ECO:0000313" key="7">
    <source>
        <dbReference type="Proteomes" id="UP000238479"/>
    </source>
</evidence>
<dbReference type="CDD" id="cd23509">
    <property type="entry name" value="Gnk2-like"/>
    <property type="match status" value="2"/>
</dbReference>
<dbReference type="InterPro" id="IPR002902">
    <property type="entry name" value="GNK2"/>
</dbReference>
<dbReference type="EMBL" id="PDCK01000044">
    <property type="protein sequence ID" value="PRQ25718.1"/>
    <property type="molecule type" value="Genomic_DNA"/>
</dbReference>
<dbReference type="PANTHER" id="PTHR32099">
    <property type="entry name" value="CYSTEINE-RICH REPEAT SECRETORY PROTEIN"/>
    <property type="match status" value="1"/>
</dbReference>
<organism evidence="6 7">
    <name type="scientific">Rosa chinensis</name>
    <name type="common">China rose</name>
    <dbReference type="NCBI Taxonomy" id="74649"/>
    <lineage>
        <taxon>Eukaryota</taxon>
        <taxon>Viridiplantae</taxon>
        <taxon>Streptophyta</taxon>
        <taxon>Embryophyta</taxon>
        <taxon>Tracheophyta</taxon>
        <taxon>Spermatophyta</taxon>
        <taxon>Magnoliopsida</taxon>
        <taxon>eudicotyledons</taxon>
        <taxon>Gunneridae</taxon>
        <taxon>Pentapetalae</taxon>
        <taxon>rosids</taxon>
        <taxon>fabids</taxon>
        <taxon>Rosales</taxon>
        <taxon>Rosaceae</taxon>
        <taxon>Rosoideae</taxon>
        <taxon>Rosoideae incertae sedis</taxon>
        <taxon>Rosa</taxon>
    </lineage>
</organism>
<feature type="domain" description="Gnk2-homologous" evidence="5">
    <location>
        <begin position="29"/>
        <end position="135"/>
    </location>
</feature>
<evidence type="ECO:0000256" key="3">
    <source>
        <dbReference type="SAM" id="MobiDB-lite"/>
    </source>
</evidence>
<evidence type="ECO:0000313" key="6">
    <source>
        <dbReference type="EMBL" id="PRQ25718.1"/>
    </source>
</evidence>
<dbReference type="InterPro" id="IPR038408">
    <property type="entry name" value="GNK2_sf"/>
</dbReference>
<evidence type="ECO:0000256" key="2">
    <source>
        <dbReference type="ARBA" id="ARBA00022737"/>
    </source>
</evidence>
<proteinExistence type="predicted"/>
<dbReference type="Proteomes" id="UP000238479">
    <property type="component" value="Chromosome 6"/>
</dbReference>
<name>A0A2P6PUW0_ROSCH</name>
<dbReference type="Gramene" id="PRQ25718">
    <property type="protein sequence ID" value="PRQ25718"/>
    <property type="gene ID" value="RchiOBHm_Chr6g0286721"/>
</dbReference>
<evidence type="ECO:0000259" key="5">
    <source>
        <dbReference type="PROSITE" id="PS51473"/>
    </source>
</evidence>
<reference evidence="6 7" key="1">
    <citation type="journal article" date="2018" name="Nat. Genet.">
        <title>The Rosa genome provides new insights in the design of modern roses.</title>
        <authorList>
            <person name="Bendahmane M."/>
        </authorList>
    </citation>
    <scope>NUCLEOTIDE SEQUENCE [LARGE SCALE GENOMIC DNA]</scope>
    <source>
        <strain evidence="7">cv. Old Blush</strain>
    </source>
</reference>
<dbReference type="AlphaFoldDB" id="A0A2P6PUW0"/>
<accession>A0A2P6PUW0</accession>
<keyword evidence="1 4" id="KW-0732">Signal</keyword>
<dbReference type="OMA" id="CPNDREA"/>
<comment type="caution">
    <text evidence="6">The sequence shown here is derived from an EMBL/GenBank/DDBJ whole genome shotgun (WGS) entry which is preliminary data.</text>
</comment>